<keyword evidence="2" id="KW-1185">Reference proteome</keyword>
<evidence type="ECO:0000313" key="1">
    <source>
        <dbReference type="EMBL" id="KAI6081692.1"/>
    </source>
</evidence>
<comment type="caution">
    <text evidence="1">The sequence shown here is derived from an EMBL/GenBank/DDBJ whole genome shotgun (WGS) entry which is preliminary data.</text>
</comment>
<name>A0ACC0CMK4_9PEZI</name>
<proteinExistence type="predicted"/>
<reference evidence="1 2" key="1">
    <citation type="journal article" date="2022" name="New Phytol.">
        <title>Ecological generalism drives hyperdiversity of secondary metabolite gene clusters in xylarialean endophytes.</title>
        <authorList>
            <person name="Franco M.E.E."/>
            <person name="Wisecaver J.H."/>
            <person name="Arnold A.E."/>
            <person name="Ju Y.M."/>
            <person name="Slot J.C."/>
            <person name="Ahrendt S."/>
            <person name="Moore L.P."/>
            <person name="Eastman K.E."/>
            <person name="Scott K."/>
            <person name="Konkel Z."/>
            <person name="Mondo S.J."/>
            <person name="Kuo A."/>
            <person name="Hayes R.D."/>
            <person name="Haridas S."/>
            <person name="Andreopoulos B."/>
            <person name="Riley R."/>
            <person name="LaButti K."/>
            <person name="Pangilinan J."/>
            <person name="Lipzen A."/>
            <person name="Amirebrahimi M."/>
            <person name="Yan J."/>
            <person name="Adam C."/>
            <person name="Keymanesh K."/>
            <person name="Ng V."/>
            <person name="Louie K."/>
            <person name="Northen T."/>
            <person name="Drula E."/>
            <person name="Henrissat B."/>
            <person name="Hsieh H.M."/>
            <person name="Youens-Clark K."/>
            <person name="Lutzoni F."/>
            <person name="Miadlikowska J."/>
            <person name="Eastwood D.C."/>
            <person name="Hamelin R.C."/>
            <person name="Grigoriev I.V."/>
            <person name="U'Ren J.M."/>
        </authorList>
    </citation>
    <scope>NUCLEOTIDE SEQUENCE [LARGE SCALE GENOMIC DNA]</scope>
    <source>
        <strain evidence="1 2">ER1909</strain>
    </source>
</reference>
<gene>
    <name evidence="1" type="ORF">F4821DRAFT_274659</name>
</gene>
<organism evidence="1 2">
    <name type="scientific">Hypoxylon rubiginosum</name>
    <dbReference type="NCBI Taxonomy" id="110542"/>
    <lineage>
        <taxon>Eukaryota</taxon>
        <taxon>Fungi</taxon>
        <taxon>Dikarya</taxon>
        <taxon>Ascomycota</taxon>
        <taxon>Pezizomycotina</taxon>
        <taxon>Sordariomycetes</taxon>
        <taxon>Xylariomycetidae</taxon>
        <taxon>Xylariales</taxon>
        <taxon>Hypoxylaceae</taxon>
        <taxon>Hypoxylon</taxon>
    </lineage>
</organism>
<dbReference type="Proteomes" id="UP001497680">
    <property type="component" value="Unassembled WGS sequence"/>
</dbReference>
<sequence>MQTSFASILFAAAAILPSAMASPTGSTLEARKVALPAANQAYLCNTQKNSAGTSNIREGINKLKTMNTKDCAPGDNGKEVRMIKGDGYSFYIGSTGGVKTGNWKCNTLEDPFVTLANSCGGEVDGDYRAGGVVWVPGYEGKSYIYATNESY</sequence>
<dbReference type="EMBL" id="MU394388">
    <property type="protein sequence ID" value="KAI6081692.1"/>
    <property type="molecule type" value="Genomic_DNA"/>
</dbReference>
<accession>A0ACC0CMK4</accession>
<evidence type="ECO:0000313" key="2">
    <source>
        <dbReference type="Proteomes" id="UP001497680"/>
    </source>
</evidence>
<protein>
    <submittedName>
        <fullName evidence="1">Uncharacterized protein</fullName>
    </submittedName>
</protein>